<dbReference type="InterPro" id="IPR000587">
    <property type="entry name" value="Creatinase_N"/>
</dbReference>
<dbReference type="Pfam" id="PF01321">
    <property type="entry name" value="Creatinase_N"/>
    <property type="match status" value="1"/>
</dbReference>
<evidence type="ECO:0000313" key="8">
    <source>
        <dbReference type="Proteomes" id="UP001367676"/>
    </source>
</evidence>
<evidence type="ECO:0000259" key="5">
    <source>
        <dbReference type="Pfam" id="PF01321"/>
    </source>
</evidence>
<protein>
    <recommendedName>
        <fullName evidence="9">Xaa-Pro aminopeptidase 1</fullName>
    </recommendedName>
</protein>
<dbReference type="Gene3D" id="3.90.230.10">
    <property type="entry name" value="Creatinase/methionine aminopeptidase superfamily"/>
    <property type="match status" value="1"/>
</dbReference>
<evidence type="ECO:0000313" key="7">
    <source>
        <dbReference type="EMBL" id="KAK7571224.1"/>
    </source>
</evidence>
<feature type="signal peptide" evidence="3">
    <location>
        <begin position="1"/>
        <end position="20"/>
    </location>
</feature>
<keyword evidence="1" id="KW-0479">Metal-binding</keyword>
<dbReference type="AlphaFoldDB" id="A0AAN9TH84"/>
<dbReference type="InterPro" id="IPR032416">
    <property type="entry name" value="Peptidase_M24_C"/>
</dbReference>
<feature type="domain" description="Peptidase M24 C-terminal" evidence="6">
    <location>
        <begin position="591"/>
        <end position="655"/>
    </location>
</feature>
<dbReference type="InterPro" id="IPR000994">
    <property type="entry name" value="Pept_M24"/>
</dbReference>
<feature type="chain" id="PRO_5042896550" description="Xaa-Pro aminopeptidase 1" evidence="3">
    <location>
        <begin position="21"/>
        <end position="691"/>
    </location>
</feature>
<dbReference type="SUPFAM" id="SSF53092">
    <property type="entry name" value="Creatinase/prolidase N-terminal domain"/>
    <property type="match status" value="2"/>
</dbReference>
<name>A0AAN9TH84_9HEMI</name>
<evidence type="ECO:0008006" key="9">
    <source>
        <dbReference type="Google" id="ProtNLM"/>
    </source>
</evidence>
<dbReference type="Proteomes" id="UP001367676">
    <property type="component" value="Unassembled WGS sequence"/>
</dbReference>
<dbReference type="PANTHER" id="PTHR43763">
    <property type="entry name" value="XAA-PRO AMINOPEPTIDASE 1"/>
    <property type="match status" value="1"/>
</dbReference>
<evidence type="ECO:0000256" key="3">
    <source>
        <dbReference type="SAM" id="SignalP"/>
    </source>
</evidence>
<dbReference type="Pfam" id="PF16188">
    <property type="entry name" value="Peptidase_M24_C"/>
    <property type="match status" value="1"/>
</dbReference>
<dbReference type="PANTHER" id="PTHR43763:SF6">
    <property type="entry name" value="XAA-PRO AMINOPEPTIDASE 1"/>
    <property type="match status" value="1"/>
</dbReference>
<comment type="caution">
    <text evidence="7">The sequence shown here is derived from an EMBL/GenBank/DDBJ whole genome shotgun (WGS) entry which is preliminary data.</text>
</comment>
<evidence type="ECO:0000259" key="6">
    <source>
        <dbReference type="Pfam" id="PF16188"/>
    </source>
</evidence>
<dbReference type="Pfam" id="PF16189">
    <property type="entry name" value="Creatinase_N_2"/>
    <property type="match status" value="1"/>
</dbReference>
<organism evidence="7 8">
    <name type="scientific">Parthenolecanium corni</name>
    <dbReference type="NCBI Taxonomy" id="536013"/>
    <lineage>
        <taxon>Eukaryota</taxon>
        <taxon>Metazoa</taxon>
        <taxon>Ecdysozoa</taxon>
        <taxon>Arthropoda</taxon>
        <taxon>Hexapoda</taxon>
        <taxon>Insecta</taxon>
        <taxon>Pterygota</taxon>
        <taxon>Neoptera</taxon>
        <taxon>Paraneoptera</taxon>
        <taxon>Hemiptera</taxon>
        <taxon>Sternorrhyncha</taxon>
        <taxon>Coccoidea</taxon>
        <taxon>Coccidae</taxon>
        <taxon>Parthenolecanium</taxon>
    </lineage>
</organism>
<dbReference type="Pfam" id="PF00557">
    <property type="entry name" value="Peptidase_M24"/>
    <property type="match status" value="1"/>
</dbReference>
<accession>A0AAN9TH84</accession>
<dbReference type="EMBL" id="JBBCAQ010000041">
    <property type="protein sequence ID" value="KAK7571224.1"/>
    <property type="molecule type" value="Genomic_DNA"/>
</dbReference>
<sequence length="691" mass="78345">MLEAKGRILITILSIVLCQGENGSEEVRRKLCPPMPNVKSPVNRQDTSSRIKKLRETMHDVRSVQGPALDAYIISRYDEHMNEYVADRDKRLEFISGFTGGRGMAVVTKNKLIFWTDEVYSTQAENELSCNWTIYKTSSNSPGAVVGEWLVRELQSGMRAGADPKLVPNTEWEVIARTMTVPSKSILLLPIVNNLIDFIWPDEERAPESASKTWREKLNLTREHLKMLDVDAIVITSLSEIAWLLNIRGFDLPYGPFLKAYVIVTKDQLHLYTAADKLDATLHSHLYTNSCVSAYCTRLHEYDSIWNDLRKLSQHWKRVLLPSMSHFSAGVSRQIFTSVALEKRKALPSPIITLMAEKNEKERIGMRNAYIHDAITLSNFSAYLEIELERTAGSLDEMALANLTYQTRVDNVPMFRGLSYPPVIATGSNTAIPMYVPTNATNKVIEGSNLLIIDSGAHYLGGTTSSARTFLLEATAVTDDYVNIYTRVLSGLINLARFSFPAHLTTSQLDIIARTELWEIGLDYPHGSGHGIGVFSNVYESPVDMYYKNGQNTTLKVGYLILLESGYYKEDQYGIRLSCTVEVVYTNNSSGYLSFQPLSLLPFEHVLINYTMLSIQQKIWLNEYNARIREIIGEDLKNRRENNAFNWVFDRTKEIPLDNEEEENSSSVLRAGSSLQFFIFVMFIFRFVATV</sequence>
<dbReference type="SUPFAM" id="SSF55920">
    <property type="entry name" value="Creatinase/aminopeptidase"/>
    <property type="match status" value="1"/>
</dbReference>
<gene>
    <name evidence="7" type="ORF">V9T40_014828</name>
</gene>
<dbReference type="GO" id="GO:0005737">
    <property type="term" value="C:cytoplasm"/>
    <property type="evidence" value="ECO:0007669"/>
    <property type="project" value="UniProtKB-ARBA"/>
</dbReference>
<dbReference type="GO" id="GO:0046872">
    <property type="term" value="F:metal ion binding"/>
    <property type="evidence" value="ECO:0007669"/>
    <property type="project" value="UniProtKB-KW"/>
</dbReference>
<dbReference type="InterPro" id="IPR036005">
    <property type="entry name" value="Creatinase/aminopeptidase-like"/>
</dbReference>
<feature type="domain" description="Peptidase M24" evidence="4">
    <location>
        <begin position="396"/>
        <end position="583"/>
    </location>
</feature>
<evidence type="ECO:0000259" key="4">
    <source>
        <dbReference type="Pfam" id="PF00557"/>
    </source>
</evidence>
<reference evidence="7 8" key="1">
    <citation type="submission" date="2024-03" db="EMBL/GenBank/DDBJ databases">
        <title>Adaptation during the transition from Ophiocordyceps entomopathogen to insect associate is accompanied by gene loss and intensified selection.</title>
        <authorList>
            <person name="Ward C.M."/>
            <person name="Onetto C.A."/>
            <person name="Borneman A.R."/>
        </authorList>
    </citation>
    <scope>NUCLEOTIDE SEQUENCE [LARGE SCALE GENOMIC DNA]</scope>
    <source>
        <strain evidence="7">AWRI1</strain>
        <tissue evidence="7">Single Adult Female</tissue>
    </source>
</reference>
<evidence type="ECO:0000256" key="2">
    <source>
        <dbReference type="ARBA" id="ARBA00022801"/>
    </source>
</evidence>
<dbReference type="InterPro" id="IPR029149">
    <property type="entry name" value="Creatin/AminoP/Spt16_N"/>
</dbReference>
<evidence type="ECO:0000256" key="1">
    <source>
        <dbReference type="ARBA" id="ARBA00022723"/>
    </source>
</evidence>
<dbReference type="Gene3D" id="3.40.350.10">
    <property type="entry name" value="Creatinase/prolidase N-terminal domain"/>
    <property type="match status" value="2"/>
</dbReference>
<keyword evidence="8" id="KW-1185">Reference proteome</keyword>
<feature type="domain" description="Creatinase N-terminal" evidence="5">
    <location>
        <begin position="50"/>
        <end position="174"/>
    </location>
</feature>
<keyword evidence="2" id="KW-0378">Hydrolase</keyword>
<dbReference type="InterPro" id="IPR050422">
    <property type="entry name" value="X-Pro_aminopeptidase_P"/>
</dbReference>
<keyword evidence="3" id="KW-0732">Signal</keyword>
<proteinExistence type="predicted"/>
<dbReference type="GO" id="GO:0004177">
    <property type="term" value="F:aminopeptidase activity"/>
    <property type="evidence" value="ECO:0007669"/>
    <property type="project" value="UniProtKB-ARBA"/>
</dbReference>